<dbReference type="Gene3D" id="2.60.40.150">
    <property type="entry name" value="C2 domain"/>
    <property type="match status" value="1"/>
</dbReference>
<proteinExistence type="predicted"/>
<organism evidence="3 4">
    <name type="scientific">Cocos nucifera</name>
    <name type="common">Coconut palm</name>
    <dbReference type="NCBI Taxonomy" id="13894"/>
    <lineage>
        <taxon>Eukaryota</taxon>
        <taxon>Viridiplantae</taxon>
        <taxon>Streptophyta</taxon>
        <taxon>Embryophyta</taxon>
        <taxon>Tracheophyta</taxon>
        <taxon>Spermatophyta</taxon>
        <taxon>Magnoliopsida</taxon>
        <taxon>Liliopsida</taxon>
        <taxon>Arecaceae</taxon>
        <taxon>Arecoideae</taxon>
        <taxon>Cocoseae</taxon>
        <taxon>Attaleinae</taxon>
        <taxon>Cocos</taxon>
    </lineage>
</organism>
<dbReference type="PROSITE" id="PS50004">
    <property type="entry name" value="C2"/>
    <property type="match status" value="1"/>
</dbReference>
<dbReference type="InterPro" id="IPR035892">
    <property type="entry name" value="C2_domain_sf"/>
</dbReference>
<evidence type="ECO:0000259" key="2">
    <source>
        <dbReference type="PROSITE" id="PS50004"/>
    </source>
</evidence>
<dbReference type="SUPFAM" id="SSF49562">
    <property type="entry name" value="C2 domain (Calcium/lipid-binding domain, CaLB)"/>
    <property type="match status" value="1"/>
</dbReference>
<accession>A0A8K0IXR5</accession>
<protein>
    <submittedName>
        <fullName evidence="3">Protein SRC2</fullName>
    </submittedName>
</protein>
<feature type="region of interest" description="Disordered" evidence="1">
    <location>
        <begin position="38"/>
        <end position="63"/>
    </location>
</feature>
<dbReference type="InterPro" id="IPR044750">
    <property type="entry name" value="C2_SRC2/BAP"/>
</dbReference>
<reference evidence="3" key="2">
    <citation type="submission" date="2019-07" db="EMBL/GenBank/DDBJ databases">
        <authorList>
            <person name="Yang Y."/>
            <person name="Bocs S."/>
            <person name="Baudouin L."/>
        </authorList>
    </citation>
    <scope>NUCLEOTIDE SEQUENCE</scope>
    <source>
        <tissue evidence="3">Spear leaf of Hainan Tall coconut</tissue>
    </source>
</reference>
<dbReference type="Proteomes" id="UP000797356">
    <property type="component" value="Chromosome 15"/>
</dbReference>
<keyword evidence="4" id="KW-1185">Reference proteome</keyword>
<dbReference type="AlphaFoldDB" id="A0A8K0IXR5"/>
<gene>
    <name evidence="3" type="ORF">COCNU_15G006020</name>
</gene>
<reference evidence="3" key="1">
    <citation type="journal article" date="2017" name="Gigascience">
        <title>The genome draft of coconut (Cocos nucifera).</title>
        <authorList>
            <person name="Xiao Y."/>
            <person name="Xu P."/>
            <person name="Fan H."/>
            <person name="Baudouin L."/>
            <person name="Xia W."/>
            <person name="Bocs S."/>
            <person name="Xu J."/>
            <person name="Li Q."/>
            <person name="Guo A."/>
            <person name="Zhou L."/>
            <person name="Li J."/>
            <person name="Wu Y."/>
            <person name="Ma Z."/>
            <person name="Armero A."/>
            <person name="Issali A.E."/>
            <person name="Liu N."/>
            <person name="Peng M."/>
            <person name="Yang Y."/>
        </authorList>
    </citation>
    <scope>NUCLEOTIDE SEQUENCE</scope>
    <source>
        <tissue evidence="3">Spear leaf of Hainan Tall coconut</tissue>
    </source>
</reference>
<dbReference type="OrthoDB" id="1068731at2759"/>
<dbReference type="InterPro" id="IPR000008">
    <property type="entry name" value="C2_dom"/>
</dbReference>
<dbReference type="EMBL" id="CM017886">
    <property type="protein sequence ID" value="KAG1370236.1"/>
    <property type="molecule type" value="Genomic_DNA"/>
</dbReference>
<dbReference type="SMART" id="SM00239">
    <property type="entry name" value="C2"/>
    <property type="match status" value="1"/>
</dbReference>
<dbReference type="Pfam" id="PF00168">
    <property type="entry name" value="C2"/>
    <property type="match status" value="1"/>
</dbReference>
<feature type="domain" description="C2" evidence="2">
    <location>
        <begin position="1"/>
        <end position="115"/>
    </location>
</feature>
<comment type="caution">
    <text evidence="3">The sequence shown here is derived from an EMBL/GenBank/DDBJ whole genome shotgun (WGS) entry which is preliminary data.</text>
</comment>
<sequence length="268" mass="29232">MERRSIDLKAISGKGIKSFNLLKSSLYATVFLAGGSDSHRPDLKQKKQRTPADRTGGQNPEWDHPIRIVLDSQDKGLVLQFDIMAHGFLGDRLVGRVRVPVADLSPEDPAGAFCAASYLVQTSDGKPNGVLSFLYKMNGGEGRILPPDPAVYYPPPASATGYTPPKMEHHPPSTSASGYHPPPPPLVGYPPAPDSAIYYPPPDPAIYYPPPPADSGYFPRPYPAIGYPAAPVGGYYPPASPVHVACYPPQEPHRYLMEDHHRGMYRCY</sequence>
<evidence type="ECO:0000313" key="4">
    <source>
        <dbReference type="Proteomes" id="UP000797356"/>
    </source>
</evidence>
<name>A0A8K0IXR5_COCNU</name>
<evidence type="ECO:0000313" key="3">
    <source>
        <dbReference type="EMBL" id="KAG1370236.1"/>
    </source>
</evidence>
<evidence type="ECO:0000256" key="1">
    <source>
        <dbReference type="SAM" id="MobiDB-lite"/>
    </source>
</evidence>
<dbReference type="CDD" id="cd04051">
    <property type="entry name" value="C2_SRC2_like"/>
    <property type="match status" value="1"/>
</dbReference>
<feature type="region of interest" description="Disordered" evidence="1">
    <location>
        <begin position="162"/>
        <end position="185"/>
    </location>
</feature>
<dbReference type="PANTHER" id="PTHR32246">
    <property type="entry name" value="INGRESSION PROTEIN FIC1"/>
    <property type="match status" value="1"/>
</dbReference>
<dbReference type="GO" id="GO:0006952">
    <property type="term" value="P:defense response"/>
    <property type="evidence" value="ECO:0007669"/>
    <property type="project" value="InterPro"/>
</dbReference>
<dbReference type="PANTHER" id="PTHR32246:SF169">
    <property type="entry name" value="PROTEIN SRC2-LIKE"/>
    <property type="match status" value="1"/>
</dbReference>